<dbReference type="CDD" id="cd05476">
    <property type="entry name" value="pepsin_A_like_plant"/>
    <property type="match status" value="1"/>
</dbReference>
<dbReference type="InterPro" id="IPR021109">
    <property type="entry name" value="Peptidase_aspartic_dom_sf"/>
</dbReference>
<dbReference type="InterPro" id="IPR001461">
    <property type="entry name" value="Aspartic_peptidase_A1"/>
</dbReference>
<evidence type="ECO:0000256" key="2">
    <source>
        <dbReference type="ARBA" id="ARBA00022670"/>
    </source>
</evidence>
<comment type="similarity">
    <text evidence="1">Belongs to the peptidase A1 family.</text>
</comment>
<evidence type="ECO:0000313" key="10">
    <source>
        <dbReference type="Proteomes" id="UP000324897"/>
    </source>
</evidence>
<sequence>MHIVSHKPIKMHKLVALLLVALAISCGNAAAAAVRMQLIHVDADRGLTPHELMHRMAQRSKARAARFLSEAESAPVTPGQINDGIPATEYLVHFAIGTPPQPVQVEVDTGSDLIWTQCQPCTSCFNQSQPLFDASLSSTFAELPSSSAACQDPTLQSCSTGSPSTGNPCDYCYGYGDSSETIGRLAADTFVFPGGAAVPAIAFGCGLNNSGTFTANETGIAGFGRGPLSLPSQLKVDNFSYCFTTITGTTPSPVLLGVPSNLFGSDPSAVQTTPLIQNPDRPMLYYLSLKGITVGSTMLDIPESTFALTNGTGGTIIDSGTTITSFPQVVYNLVHDAFIAQMSLPVLNSTATPLCFTSSPGTTPDVPKLILHFDGATLDLPPANYMFELEDASASVICLAVNSGGDDMTIIGNFQQQNMHVLYDLANNVLSFAPAQCDMV</sequence>
<keyword evidence="4" id="KW-0378">Hydrolase</keyword>
<dbReference type="PROSITE" id="PS51767">
    <property type="entry name" value="PEPTIDASE_A1"/>
    <property type="match status" value="1"/>
</dbReference>
<dbReference type="OrthoDB" id="665129at2759"/>
<name>A0A5J9WHC1_9POAL</name>
<evidence type="ECO:0000313" key="9">
    <source>
        <dbReference type="EMBL" id="TVU47267.1"/>
    </source>
</evidence>
<evidence type="ECO:0000256" key="1">
    <source>
        <dbReference type="ARBA" id="ARBA00007447"/>
    </source>
</evidence>
<keyword evidence="7" id="KW-0732">Signal</keyword>
<keyword evidence="2" id="KW-0645">Protease</keyword>
<dbReference type="EMBL" id="RWGY01000004">
    <property type="protein sequence ID" value="TVU47267.1"/>
    <property type="molecule type" value="Genomic_DNA"/>
</dbReference>
<evidence type="ECO:0000256" key="7">
    <source>
        <dbReference type="SAM" id="SignalP"/>
    </source>
</evidence>
<dbReference type="InterPro" id="IPR032861">
    <property type="entry name" value="TAXi_N"/>
</dbReference>
<dbReference type="InterPro" id="IPR051708">
    <property type="entry name" value="Plant_Aspart_Prot_A1"/>
</dbReference>
<dbReference type="Proteomes" id="UP000324897">
    <property type="component" value="Chromosome 5"/>
</dbReference>
<dbReference type="Pfam" id="PF14543">
    <property type="entry name" value="TAXi_N"/>
    <property type="match status" value="1"/>
</dbReference>
<evidence type="ECO:0000256" key="3">
    <source>
        <dbReference type="ARBA" id="ARBA00022750"/>
    </source>
</evidence>
<keyword evidence="10" id="KW-1185">Reference proteome</keyword>
<keyword evidence="5" id="KW-0325">Glycoprotein</keyword>
<dbReference type="GO" id="GO:0004190">
    <property type="term" value="F:aspartic-type endopeptidase activity"/>
    <property type="evidence" value="ECO:0007669"/>
    <property type="project" value="UniProtKB-KW"/>
</dbReference>
<dbReference type="GO" id="GO:0005576">
    <property type="term" value="C:extracellular region"/>
    <property type="evidence" value="ECO:0007669"/>
    <property type="project" value="TreeGrafter"/>
</dbReference>
<organism evidence="9 10">
    <name type="scientific">Eragrostis curvula</name>
    <name type="common">weeping love grass</name>
    <dbReference type="NCBI Taxonomy" id="38414"/>
    <lineage>
        <taxon>Eukaryota</taxon>
        <taxon>Viridiplantae</taxon>
        <taxon>Streptophyta</taxon>
        <taxon>Embryophyta</taxon>
        <taxon>Tracheophyta</taxon>
        <taxon>Spermatophyta</taxon>
        <taxon>Magnoliopsida</taxon>
        <taxon>Liliopsida</taxon>
        <taxon>Poales</taxon>
        <taxon>Poaceae</taxon>
        <taxon>PACMAD clade</taxon>
        <taxon>Chloridoideae</taxon>
        <taxon>Eragrostideae</taxon>
        <taxon>Eragrostidinae</taxon>
        <taxon>Eragrostis</taxon>
    </lineage>
</organism>
<dbReference type="PROSITE" id="PS51257">
    <property type="entry name" value="PROKAR_LIPOPROTEIN"/>
    <property type="match status" value="1"/>
</dbReference>
<evidence type="ECO:0000256" key="6">
    <source>
        <dbReference type="PIRSR" id="PIRSR601461-1"/>
    </source>
</evidence>
<dbReference type="PANTHER" id="PTHR47967">
    <property type="entry name" value="OS07G0603500 PROTEIN-RELATED"/>
    <property type="match status" value="1"/>
</dbReference>
<dbReference type="Gene3D" id="2.40.70.10">
    <property type="entry name" value="Acid Proteases"/>
    <property type="match status" value="2"/>
</dbReference>
<feature type="active site" evidence="6">
    <location>
        <position position="108"/>
    </location>
</feature>
<keyword evidence="3" id="KW-0064">Aspartyl protease</keyword>
<dbReference type="Pfam" id="PF14541">
    <property type="entry name" value="TAXi_C"/>
    <property type="match status" value="1"/>
</dbReference>
<dbReference type="InterPro" id="IPR033121">
    <property type="entry name" value="PEPTIDASE_A1"/>
</dbReference>
<dbReference type="PANTHER" id="PTHR47967:SF31">
    <property type="entry name" value="ASPARTYL PROTEASE FAMILY PROTEIN"/>
    <property type="match status" value="1"/>
</dbReference>
<dbReference type="InterPro" id="IPR034161">
    <property type="entry name" value="Pepsin-like_plant"/>
</dbReference>
<evidence type="ECO:0000259" key="8">
    <source>
        <dbReference type="PROSITE" id="PS51767"/>
    </source>
</evidence>
<protein>
    <recommendedName>
        <fullName evidence="8">Peptidase A1 domain-containing protein</fullName>
    </recommendedName>
</protein>
<feature type="domain" description="Peptidase A1" evidence="8">
    <location>
        <begin position="90"/>
        <end position="433"/>
    </location>
</feature>
<reference evidence="9 10" key="1">
    <citation type="journal article" date="2019" name="Sci. Rep.">
        <title>A high-quality genome of Eragrostis curvula grass provides insights into Poaceae evolution and supports new strategies to enhance forage quality.</title>
        <authorList>
            <person name="Carballo J."/>
            <person name="Santos B.A.C.M."/>
            <person name="Zappacosta D."/>
            <person name="Garbus I."/>
            <person name="Selva J.P."/>
            <person name="Gallo C.A."/>
            <person name="Diaz A."/>
            <person name="Albertini E."/>
            <person name="Caccamo M."/>
            <person name="Echenique V."/>
        </authorList>
    </citation>
    <scope>NUCLEOTIDE SEQUENCE [LARGE SCALE GENOMIC DNA]</scope>
    <source>
        <strain evidence="10">cv. Victoria</strain>
        <tissue evidence="9">Leaf</tissue>
    </source>
</reference>
<dbReference type="SUPFAM" id="SSF50630">
    <property type="entry name" value="Acid proteases"/>
    <property type="match status" value="1"/>
</dbReference>
<dbReference type="PRINTS" id="PR00792">
    <property type="entry name" value="PEPSIN"/>
</dbReference>
<feature type="non-terminal residue" evidence="9">
    <location>
        <position position="1"/>
    </location>
</feature>
<gene>
    <name evidence="9" type="ORF">EJB05_06860</name>
</gene>
<dbReference type="AlphaFoldDB" id="A0A5J9WHC1"/>
<evidence type="ECO:0000256" key="4">
    <source>
        <dbReference type="ARBA" id="ARBA00022801"/>
    </source>
</evidence>
<comment type="caution">
    <text evidence="9">The sequence shown here is derived from an EMBL/GenBank/DDBJ whole genome shotgun (WGS) entry which is preliminary data.</text>
</comment>
<accession>A0A5J9WHC1</accession>
<proteinExistence type="inferred from homology"/>
<feature type="active site" evidence="6">
    <location>
        <position position="318"/>
    </location>
</feature>
<dbReference type="FunFam" id="2.40.70.10:FF:000029">
    <property type="entry name" value="Aspartyl protease family protein"/>
    <property type="match status" value="1"/>
</dbReference>
<feature type="chain" id="PRO_5023875371" description="Peptidase A1 domain-containing protein" evidence="7">
    <location>
        <begin position="32"/>
        <end position="440"/>
    </location>
</feature>
<dbReference type="InterPro" id="IPR032799">
    <property type="entry name" value="TAXi_C"/>
</dbReference>
<evidence type="ECO:0000256" key="5">
    <source>
        <dbReference type="ARBA" id="ARBA00023180"/>
    </source>
</evidence>
<dbReference type="GO" id="GO:0006508">
    <property type="term" value="P:proteolysis"/>
    <property type="evidence" value="ECO:0007669"/>
    <property type="project" value="UniProtKB-KW"/>
</dbReference>
<feature type="signal peptide" evidence="7">
    <location>
        <begin position="1"/>
        <end position="31"/>
    </location>
</feature>
<dbReference type="Gramene" id="TVU47267">
    <property type="protein sequence ID" value="TVU47267"/>
    <property type="gene ID" value="EJB05_06860"/>
</dbReference>